<comment type="caution">
    <text evidence="1">The sequence shown here is derived from an EMBL/GenBank/DDBJ whole genome shotgun (WGS) entry which is preliminary data.</text>
</comment>
<sequence length="93" mass="9434">MPVMATSESALPRPWTFLSSFAAAALRRWVAASTDASNSEARADADDAAADAEALAELTAAEAEEAIADGGVPEKDEAFGVLGGLGWGEVPAL</sequence>
<proteinExistence type="predicted"/>
<accession>A0A918IFN2</accession>
<gene>
    <name evidence="1" type="ORF">GCM10010260_54180</name>
</gene>
<dbReference type="EMBL" id="BMTD01000013">
    <property type="protein sequence ID" value="GGV09126.1"/>
    <property type="molecule type" value="Genomic_DNA"/>
</dbReference>
<evidence type="ECO:0000313" key="1">
    <source>
        <dbReference type="EMBL" id="GGV09126.1"/>
    </source>
</evidence>
<evidence type="ECO:0000313" key="2">
    <source>
        <dbReference type="Proteomes" id="UP000618795"/>
    </source>
</evidence>
<organism evidence="1 2">
    <name type="scientific">Streptomyces filipinensis</name>
    <dbReference type="NCBI Taxonomy" id="66887"/>
    <lineage>
        <taxon>Bacteria</taxon>
        <taxon>Bacillati</taxon>
        <taxon>Actinomycetota</taxon>
        <taxon>Actinomycetes</taxon>
        <taxon>Kitasatosporales</taxon>
        <taxon>Streptomycetaceae</taxon>
        <taxon>Streptomyces</taxon>
    </lineage>
</organism>
<reference evidence="1" key="2">
    <citation type="submission" date="2020-09" db="EMBL/GenBank/DDBJ databases">
        <authorList>
            <person name="Sun Q."/>
            <person name="Ohkuma M."/>
        </authorList>
    </citation>
    <scope>NUCLEOTIDE SEQUENCE</scope>
    <source>
        <strain evidence="1">JCM 4369</strain>
    </source>
</reference>
<reference evidence="1" key="1">
    <citation type="journal article" date="2014" name="Int. J. Syst. Evol. Microbiol.">
        <title>Complete genome sequence of Corynebacterium casei LMG S-19264T (=DSM 44701T), isolated from a smear-ripened cheese.</title>
        <authorList>
            <consortium name="US DOE Joint Genome Institute (JGI-PGF)"/>
            <person name="Walter F."/>
            <person name="Albersmeier A."/>
            <person name="Kalinowski J."/>
            <person name="Ruckert C."/>
        </authorList>
    </citation>
    <scope>NUCLEOTIDE SEQUENCE</scope>
    <source>
        <strain evidence="1">JCM 4369</strain>
    </source>
</reference>
<keyword evidence="2" id="KW-1185">Reference proteome</keyword>
<dbReference type="AlphaFoldDB" id="A0A918IFN2"/>
<name>A0A918IFN2_9ACTN</name>
<protein>
    <submittedName>
        <fullName evidence="1">Uncharacterized protein</fullName>
    </submittedName>
</protein>
<dbReference type="Proteomes" id="UP000618795">
    <property type="component" value="Unassembled WGS sequence"/>
</dbReference>